<comment type="catalytic activity">
    <reaction evidence="15">
        <text>Ca(2+)(in) = Ca(2+)(out)</text>
        <dbReference type="Rhea" id="RHEA:29671"/>
        <dbReference type="ChEBI" id="CHEBI:29108"/>
    </reaction>
</comment>
<evidence type="ECO:0000313" key="19">
    <source>
        <dbReference type="EMBL" id="AAO12124.1"/>
    </source>
</evidence>
<keyword evidence="3" id="KW-1003">Cell membrane</keyword>
<dbReference type="PANTHER" id="PTHR10117">
    <property type="entry name" value="TRANSIENT RECEPTOR POTENTIAL CHANNEL"/>
    <property type="match status" value="1"/>
</dbReference>
<evidence type="ECO:0000256" key="11">
    <source>
        <dbReference type="ARBA" id="ARBA00023065"/>
    </source>
</evidence>
<keyword evidence="6 17" id="KW-0812">Transmembrane</keyword>
<dbReference type="FunFam" id="1.10.287.70:FF:000041">
    <property type="entry name" value="Transient receptor potential cation channel subfamily C member 7"/>
    <property type="match status" value="1"/>
</dbReference>
<feature type="domain" description="Transient receptor ion channel" evidence="18">
    <location>
        <begin position="198"/>
        <end position="260"/>
    </location>
</feature>
<evidence type="ECO:0000256" key="2">
    <source>
        <dbReference type="ARBA" id="ARBA00022448"/>
    </source>
</evidence>
<dbReference type="Pfam" id="PF00520">
    <property type="entry name" value="Ion_trans"/>
    <property type="match status" value="1"/>
</dbReference>
<keyword evidence="4" id="KW-0109">Calcium transport</keyword>
<dbReference type="PRINTS" id="PR01097">
    <property type="entry name" value="TRNSRECEPTRP"/>
</dbReference>
<dbReference type="Gene3D" id="1.25.40.20">
    <property type="entry name" value="Ankyrin repeat-containing domain"/>
    <property type="match status" value="1"/>
</dbReference>
<dbReference type="Pfam" id="PF12796">
    <property type="entry name" value="Ank_2"/>
    <property type="match status" value="1"/>
</dbReference>
<evidence type="ECO:0000256" key="13">
    <source>
        <dbReference type="ARBA" id="ARBA00023180"/>
    </source>
</evidence>
<dbReference type="GO" id="GO:0005886">
    <property type="term" value="C:plasma membrane"/>
    <property type="evidence" value="ECO:0007669"/>
    <property type="project" value="UniProtKB-SubCell"/>
</dbReference>
<accession>Q8IWP8</accession>
<sequence>MLRNSTFKNMQRRHTTLREKGRRQAIRGPAYMFNEKGTSLTPEEERFLDSAEYGNIPVVRKMLEESKTLNFNCVDYMGQNALQLAVGNEHLEVTELLLKKENLARVGDALLLAISKGYVRIVEAILNHPAFAQGQRLTLSPLEQELRDDDFYAYDEDGTRFSHDITPIILAAHCQEYEIVHILLLKGARIERPHDYFCKCNECTEKQRKDSFSHSRSRMNAYKGLASAAYLSLSSEDPVLTALELSNELARLANIETEFKNDYRKLSMQCKDFVVGVLDLCRDTEEVEAILNGDVNFQVWSDHHRPSLSRIKLAIKYEVKLGRTLRSPFMKFVAHAVSFTIFLGLLVVNASDRFEGVKTLPNETFTDYPKQIFRVKTTQFSWTEMLIMKWVLGMIWSECKEIWEEGPREYVLHLWNLLDFGMLSIFVASFTARFMAFLKATEAQLYVDQHVQDDTLHNVSLPPEVAYFTYARDKWWPSDPQIISEGLYAIAVVLSFSRIAYILPANESFGPLQISLGRTVKDIFKFMVIFIMVFVAFMIGMFNLYSYYRGAKYNPAFTTVEESFKTLFWSIFGLSEVISVVLKYDHKFIENIGYVLYGVYNVTMVVVLLNMLIAMINNSYQEIEEDADVEWKFARAKLWLSYFDEGRTLPAPFNLVPSPKSFYYLIMRIKMCLIKLCKSKAKSCENDLEMGMLNSKFKKTRYQAGMRNSENLTANNTLSKPTRYQKIMKRLIKRYVLKAQVDRENDEVNEGELKEIKQDISSLRYELLEEKSQATGELADLIQQLSEKFGKNLNKDHLRVNKGKDI</sequence>
<evidence type="ECO:0000256" key="14">
    <source>
        <dbReference type="ARBA" id="ARBA00023303"/>
    </source>
</evidence>
<proteinExistence type="evidence at transcript level"/>
<feature type="compositionally biased region" description="Basic residues" evidence="16">
    <location>
        <begin position="10"/>
        <end position="21"/>
    </location>
</feature>
<dbReference type="InterPro" id="IPR002110">
    <property type="entry name" value="Ankyrin_rpt"/>
</dbReference>
<feature type="region of interest" description="Disordered" evidence="16">
    <location>
        <begin position="1"/>
        <end position="21"/>
    </location>
</feature>
<dbReference type="EMBL" id="AY167926">
    <property type="protein sequence ID" value="AAO12124.1"/>
    <property type="molecule type" value="mRNA"/>
</dbReference>
<feature type="transmembrane region" description="Helical" evidence="17">
    <location>
        <begin position="332"/>
        <end position="351"/>
    </location>
</feature>
<comment type="subcellular location">
    <subcellularLocation>
        <location evidence="1">Cell membrane</location>
        <topology evidence="1">Multi-pass membrane protein</topology>
    </subcellularLocation>
</comment>
<keyword evidence="10" id="KW-0040">ANK repeat</keyword>
<dbReference type="PANTHER" id="PTHR10117:SF9">
    <property type="entry name" value="SHORT TRANSIENT RECEPTOR POTENTIAL CHANNEL 7"/>
    <property type="match status" value="1"/>
</dbReference>
<evidence type="ECO:0000256" key="16">
    <source>
        <dbReference type="SAM" id="MobiDB-lite"/>
    </source>
</evidence>
<reference evidence="19" key="1">
    <citation type="submission" date="2002-10" db="EMBL/GenBank/DDBJ databases">
        <title>Localization of TRPC7 and splice variants in human tissues.</title>
        <authorList>
            <person name="Xu S.-Z."/>
            <person name="Beech D.J."/>
        </authorList>
    </citation>
    <scope>NUCLEOTIDE SEQUENCE</scope>
</reference>
<feature type="transmembrane region" description="Helical" evidence="17">
    <location>
        <begin position="414"/>
        <end position="436"/>
    </location>
</feature>
<dbReference type="Pfam" id="PF08344">
    <property type="entry name" value="TRP_2"/>
    <property type="match status" value="1"/>
</dbReference>
<keyword evidence="5" id="KW-0107">Calcium channel</keyword>
<dbReference type="SMART" id="SM01420">
    <property type="entry name" value="TRP_2"/>
    <property type="match status" value="1"/>
</dbReference>
<protein>
    <submittedName>
        <fullName evidence="19">Transient receptor potential channel 7 beta splice variant</fullName>
    </submittedName>
</protein>
<keyword evidence="12 17" id="KW-0472">Membrane</keyword>
<dbReference type="NCBIfam" id="TIGR00870">
    <property type="entry name" value="trp"/>
    <property type="match status" value="1"/>
</dbReference>
<evidence type="ECO:0000259" key="18">
    <source>
        <dbReference type="SMART" id="SM01420"/>
    </source>
</evidence>
<dbReference type="SMART" id="SM00248">
    <property type="entry name" value="ANK"/>
    <property type="match status" value="3"/>
</dbReference>
<evidence type="ECO:0000256" key="12">
    <source>
        <dbReference type="ARBA" id="ARBA00023136"/>
    </source>
</evidence>
<feature type="transmembrane region" description="Helical" evidence="17">
    <location>
        <begin position="523"/>
        <end position="545"/>
    </location>
</feature>
<keyword evidence="9 17" id="KW-1133">Transmembrane helix</keyword>
<dbReference type="AlphaFoldDB" id="Q8IWP8"/>
<organism evidence="19">
    <name type="scientific">Homo sapiens</name>
    <name type="common">Human</name>
    <dbReference type="NCBI Taxonomy" id="9606"/>
    <lineage>
        <taxon>Eukaryota</taxon>
        <taxon>Metazoa</taxon>
        <taxon>Chordata</taxon>
        <taxon>Craniata</taxon>
        <taxon>Vertebrata</taxon>
        <taxon>Euteleostomi</taxon>
        <taxon>Mammalia</taxon>
        <taxon>Eutheria</taxon>
        <taxon>Euarchontoglires</taxon>
        <taxon>Primates</taxon>
        <taxon>Haplorrhini</taxon>
        <taxon>Catarrhini</taxon>
        <taxon>Hominidae</taxon>
        <taxon>Homo</taxon>
    </lineage>
</organism>
<evidence type="ECO:0000256" key="5">
    <source>
        <dbReference type="ARBA" id="ARBA00022673"/>
    </source>
</evidence>
<evidence type="ECO:0000256" key="9">
    <source>
        <dbReference type="ARBA" id="ARBA00022989"/>
    </source>
</evidence>
<evidence type="ECO:0000256" key="3">
    <source>
        <dbReference type="ARBA" id="ARBA00022475"/>
    </source>
</evidence>
<evidence type="ECO:0000256" key="6">
    <source>
        <dbReference type="ARBA" id="ARBA00022692"/>
    </source>
</evidence>
<keyword evidence="13" id="KW-0325">Glycoprotein</keyword>
<keyword evidence="8" id="KW-0106">Calcium</keyword>
<keyword evidence="11" id="KW-0406">Ion transport</keyword>
<dbReference type="FunFam" id="1.25.40.20:FF:000157">
    <property type="entry name" value="short transient receptor potential channel 6 isoform X1"/>
    <property type="match status" value="1"/>
</dbReference>
<dbReference type="InterPro" id="IPR036770">
    <property type="entry name" value="Ankyrin_rpt-contain_sf"/>
</dbReference>
<evidence type="ECO:0000256" key="4">
    <source>
        <dbReference type="ARBA" id="ARBA00022568"/>
    </source>
</evidence>
<evidence type="ECO:0000256" key="8">
    <source>
        <dbReference type="ARBA" id="ARBA00022837"/>
    </source>
</evidence>
<dbReference type="SUPFAM" id="SSF48403">
    <property type="entry name" value="Ankyrin repeat"/>
    <property type="match status" value="1"/>
</dbReference>
<evidence type="ECO:0000256" key="10">
    <source>
        <dbReference type="ARBA" id="ARBA00023043"/>
    </source>
</evidence>
<keyword evidence="2" id="KW-0813">Transport</keyword>
<evidence type="ECO:0000256" key="1">
    <source>
        <dbReference type="ARBA" id="ARBA00004651"/>
    </source>
</evidence>
<dbReference type="InterPro" id="IPR005463">
    <property type="entry name" value="TRPC7_channel"/>
</dbReference>
<evidence type="ECO:0000256" key="17">
    <source>
        <dbReference type="SAM" id="Phobius"/>
    </source>
</evidence>
<keyword evidence="19" id="KW-0675">Receptor</keyword>
<name>Q8IWP8_HUMAN</name>
<feature type="transmembrane region" description="Helical" evidence="17">
    <location>
        <begin position="594"/>
        <end position="613"/>
    </location>
</feature>
<dbReference type="InterPro" id="IPR005821">
    <property type="entry name" value="Ion_trans_dom"/>
</dbReference>
<dbReference type="PRINTS" id="PR01648">
    <property type="entry name" value="TRPCHANNEL7"/>
</dbReference>
<dbReference type="GO" id="GO:0005262">
    <property type="term" value="F:calcium channel activity"/>
    <property type="evidence" value="ECO:0007669"/>
    <property type="project" value="UniProtKB-KW"/>
</dbReference>
<evidence type="ECO:0000256" key="15">
    <source>
        <dbReference type="ARBA" id="ARBA00036634"/>
    </source>
</evidence>
<dbReference type="InterPro" id="IPR002153">
    <property type="entry name" value="TRPC_channel"/>
</dbReference>
<keyword evidence="7" id="KW-0677">Repeat</keyword>
<evidence type="ECO:0000256" key="7">
    <source>
        <dbReference type="ARBA" id="ARBA00022737"/>
    </source>
</evidence>
<keyword evidence="14" id="KW-0407">Ion channel</keyword>
<dbReference type="InterPro" id="IPR013555">
    <property type="entry name" value="TRP_dom"/>
</dbReference>
<dbReference type="Gene3D" id="1.10.287.70">
    <property type="match status" value="1"/>
</dbReference>